<organism evidence="4 5">
    <name type="scientific">Faecalicatena faecalis</name>
    <dbReference type="NCBI Taxonomy" id="2726362"/>
    <lineage>
        <taxon>Bacteria</taxon>
        <taxon>Bacillati</taxon>
        <taxon>Bacillota</taxon>
        <taxon>Clostridia</taxon>
        <taxon>Lachnospirales</taxon>
        <taxon>Lachnospiraceae</taxon>
        <taxon>Faecalicatena</taxon>
    </lineage>
</organism>
<evidence type="ECO:0000256" key="2">
    <source>
        <dbReference type="SAM" id="Phobius"/>
    </source>
</evidence>
<dbReference type="Pfam" id="PF00892">
    <property type="entry name" value="EamA"/>
    <property type="match status" value="2"/>
</dbReference>
<gene>
    <name evidence="4" type="ORF">HGO97_020450</name>
</gene>
<feature type="transmembrane region" description="Helical" evidence="2">
    <location>
        <begin position="134"/>
        <end position="154"/>
    </location>
</feature>
<feature type="transmembrane region" description="Helical" evidence="2">
    <location>
        <begin position="254"/>
        <end position="273"/>
    </location>
</feature>
<dbReference type="PANTHER" id="PTHR22911">
    <property type="entry name" value="ACYL-MALONYL CONDENSING ENZYME-RELATED"/>
    <property type="match status" value="1"/>
</dbReference>
<feature type="transmembrane region" description="Helical" evidence="2">
    <location>
        <begin position="76"/>
        <end position="98"/>
    </location>
</feature>
<dbReference type="PANTHER" id="PTHR22911:SF79">
    <property type="entry name" value="MOBA-LIKE NTP TRANSFERASE DOMAIN-CONTAINING PROTEIN"/>
    <property type="match status" value="1"/>
</dbReference>
<reference evidence="4 5" key="1">
    <citation type="submission" date="2021-06" db="EMBL/GenBank/DDBJ databases">
        <title>Faecalicatena sp. nov. isolated from porcine feces.</title>
        <authorList>
            <person name="Oh B.S."/>
            <person name="Lee J.H."/>
        </authorList>
    </citation>
    <scope>NUCLEOTIDE SEQUENCE [LARGE SCALE GENOMIC DNA]</scope>
    <source>
        <strain evidence="4 5">AGMB00832</strain>
    </source>
</reference>
<evidence type="ECO:0000256" key="1">
    <source>
        <dbReference type="ARBA" id="ARBA00007362"/>
    </source>
</evidence>
<feature type="transmembrane region" description="Helical" evidence="2">
    <location>
        <begin position="223"/>
        <end position="242"/>
    </location>
</feature>
<name>A0ABS6D9J6_9FIRM</name>
<feature type="transmembrane region" description="Helical" evidence="2">
    <location>
        <begin position="43"/>
        <end position="64"/>
    </location>
</feature>
<evidence type="ECO:0000313" key="4">
    <source>
        <dbReference type="EMBL" id="MBU3878176.1"/>
    </source>
</evidence>
<feature type="transmembrane region" description="Helical" evidence="2">
    <location>
        <begin position="160"/>
        <end position="181"/>
    </location>
</feature>
<proteinExistence type="inferred from homology"/>
<keyword evidence="2" id="KW-0472">Membrane</keyword>
<sequence>MNKKNQNHFLDNGGTLLIMTAGILWATMGIFVRQLTAYGLTSIQISCLRLTVAAVFYVVIMLFQNPSGFRINWRDIPLFFSLGLCGLAIVTCTNFTAIQMMSMSVASILMYTSPIWVMLMSILFFHEKVTRRKLGALIIAFMGCILVSGSGGGLVTPVGIVLGIISGISYGSYSIIGTVALRKYPPLVVTTYSFLFAAMVMCIIARPSEFVTVYHAAGDKFGLVGWSVALGIVTAVVPHLLYTIGLKTTPASKAAILATIEPMMTTLFGAVIYKEPLTWGSALGIVCILGAVVILNVNLPVLSFQKSR</sequence>
<dbReference type="Proteomes" id="UP000723714">
    <property type="component" value="Unassembled WGS sequence"/>
</dbReference>
<evidence type="ECO:0000259" key="3">
    <source>
        <dbReference type="Pfam" id="PF00892"/>
    </source>
</evidence>
<feature type="transmembrane region" description="Helical" evidence="2">
    <location>
        <begin position="12"/>
        <end position="31"/>
    </location>
</feature>
<comment type="caution">
    <text evidence="4">The sequence shown here is derived from an EMBL/GenBank/DDBJ whole genome shotgun (WGS) entry which is preliminary data.</text>
</comment>
<keyword evidence="5" id="KW-1185">Reference proteome</keyword>
<keyword evidence="2" id="KW-1133">Transmembrane helix</keyword>
<feature type="transmembrane region" description="Helical" evidence="2">
    <location>
        <begin position="193"/>
        <end position="217"/>
    </location>
</feature>
<feature type="domain" description="EamA" evidence="3">
    <location>
        <begin position="159"/>
        <end position="296"/>
    </location>
</feature>
<dbReference type="RefSeq" id="WP_216244797.1">
    <property type="nucleotide sequence ID" value="NZ_JABACJ020000029.1"/>
</dbReference>
<dbReference type="EMBL" id="JABACJ020000029">
    <property type="protein sequence ID" value="MBU3878176.1"/>
    <property type="molecule type" value="Genomic_DNA"/>
</dbReference>
<keyword evidence="2" id="KW-0812">Transmembrane</keyword>
<dbReference type="InterPro" id="IPR000620">
    <property type="entry name" value="EamA_dom"/>
</dbReference>
<protein>
    <submittedName>
        <fullName evidence="4">DMT family transporter</fullName>
    </submittedName>
</protein>
<feature type="transmembrane region" description="Helical" evidence="2">
    <location>
        <begin position="104"/>
        <end position="125"/>
    </location>
</feature>
<evidence type="ECO:0000313" key="5">
    <source>
        <dbReference type="Proteomes" id="UP000723714"/>
    </source>
</evidence>
<feature type="transmembrane region" description="Helical" evidence="2">
    <location>
        <begin position="279"/>
        <end position="299"/>
    </location>
</feature>
<feature type="domain" description="EamA" evidence="3">
    <location>
        <begin position="14"/>
        <end position="148"/>
    </location>
</feature>
<comment type="similarity">
    <text evidence="1">Belongs to the EamA transporter family.</text>
</comment>
<accession>A0ABS6D9J6</accession>